<reference evidence="14" key="2">
    <citation type="submission" date="2012-02" db="EMBL/GenBank/DDBJ databases">
        <title>Complete genome sequence of Blastococcus saxobsidens strain DD2.</title>
        <authorList>
            <person name="Genoscope."/>
        </authorList>
    </citation>
    <scope>NUCLEOTIDE SEQUENCE [LARGE SCALE GENOMIC DNA]</scope>
    <source>
        <strain evidence="14">DD2</strain>
    </source>
</reference>
<sequence>MVRLLTRGSALSPFPLTGVRAVKTSLLERNLSVTQRKVAAAMALGTPVSARRRRTEQATDAKSVDDIEEYNAMDWRHRALCRDEDPELFFPIGTTGPALVQIEQAKAVCQRCPAVQPCLDWALRSGQDSGVWGGLSEDERRALKRRQARTRVHTA</sequence>
<evidence type="ECO:0000256" key="6">
    <source>
        <dbReference type="ARBA" id="ARBA00023014"/>
    </source>
</evidence>
<keyword evidence="8 11" id="KW-0238">DNA-binding</keyword>
<keyword evidence="4 11" id="KW-0479">Metal-binding</keyword>
<comment type="function">
    <text evidence="11">Acts as a transcriptional regulator. Probably redox-responsive. The apo- but not holo-form probably binds DNA.</text>
</comment>
<evidence type="ECO:0000256" key="4">
    <source>
        <dbReference type="ARBA" id="ARBA00022723"/>
    </source>
</evidence>
<comment type="similarity">
    <text evidence="2 11">Belongs to the WhiB family.</text>
</comment>
<dbReference type="GO" id="GO:0047134">
    <property type="term" value="F:protein-disulfide reductase [NAD(P)H] activity"/>
    <property type="evidence" value="ECO:0007669"/>
    <property type="project" value="TreeGrafter"/>
</dbReference>
<feature type="binding site" evidence="11">
    <location>
        <position position="118"/>
    </location>
    <ligand>
        <name>[4Fe-4S] cluster</name>
        <dbReference type="ChEBI" id="CHEBI:49883"/>
    </ligand>
</feature>
<keyword evidence="3 11" id="KW-0004">4Fe-4S</keyword>
<dbReference type="eggNOG" id="ENOG5032RSG">
    <property type="taxonomic scope" value="Bacteria"/>
</dbReference>
<keyword evidence="14" id="KW-1185">Reference proteome</keyword>
<evidence type="ECO:0000256" key="5">
    <source>
        <dbReference type="ARBA" id="ARBA00023004"/>
    </source>
</evidence>
<evidence type="ECO:0000256" key="2">
    <source>
        <dbReference type="ARBA" id="ARBA00006597"/>
    </source>
</evidence>
<comment type="subcellular location">
    <subcellularLocation>
        <location evidence="1 11">Cytoplasm</location>
    </subcellularLocation>
</comment>
<keyword evidence="5 11" id="KW-0408">Iron</keyword>
<evidence type="ECO:0000256" key="8">
    <source>
        <dbReference type="ARBA" id="ARBA00023125"/>
    </source>
</evidence>
<comment type="PTM">
    <text evidence="11">Upon Fe-S cluster removal intramolecular disulfide bonds are formed.</text>
</comment>
<dbReference type="EMBL" id="FO117623">
    <property type="protein sequence ID" value="CCG04829.1"/>
    <property type="molecule type" value="Genomic_DNA"/>
</dbReference>
<reference evidence="13 14" key="1">
    <citation type="journal article" date="2012" name="J. Bacteriol.">
        <title>Genome Sequence of Blastococcus saxobsidens DD2, a Stone-Inhabiting Bacterium.</title>
        <authorList>
            <person name="Chouaia B."/>
            <person name="Crotti E."/>
            <person name="Brusetti L."/>
            <person name="Daffonchio D."/>
            <person name="Essoussi I."/>
            <person name="Nouioui I."/>
            <person name="Sbissi I."/>
            <person name="Ghodhbane-Gtari F."/>
            <person name="Gtari M."/>
            <person name="Vacherie B."/>
            <person name="Barbe V."/>
            <person name="Medigue C."/>
            <person name="Gury J."/>
            <person name="Pujic P."/>
            <person name="Normand P."/>
        </authorList>
    </citation>
    <scope>NUCLEOTIDE SEQUENCE [LARGE SCALE GENOMIC DNA]</scope>
    <source>
        <strain evidence="13 14">DD2</strain>
    </source>
</reference>
<evidence type="ECO:0000313" key="13">
    <source>
        <dbReference type="EMBL" id="CCG04829.1"/>
    </source>
</evidence>
<evidence type="ECO:0000256" key="9">
    <source>
        <dbReference type="ARBA" id="ARBA00023157"/>
    </source>
</evidence>
<dbReference type="InterPro" id="IPR034768">
    <property type="entry name" value="4FE4S_WBL"/>
</dbReference>
<dbReference type="GO" id="GO:0046872">
    <property type="term" value="F:metal ion binding"/>
    <property type="evidence" value="ECO:0007669"/>
    <property type="project" value="UniProtKB-KW"/>
</dbReference>
<dbReference type="GO" id="GO:0005737">
    <property type="term" value="C:cytoplasm"/>
    <property type="evidence" value="ECO:0007669"/>
    <property type="project" value="UniProtKB-SubCell"/>
</dbReference>
<dbReference type="GO" id="GO:0003677">
    <property type="term" value="F:DNA binding"/>
    <property type="evidence" value="ECO:0007669"/>
    <property type="project" value="UniProtKB-UniRule"/>
</dbReference>
<dbReference type="Proteomes" id="UP000007517">
    <property type="component" value="Chromosome"/>
</dbReference>
<keyword evidence="6 11" id="KW-0411">Iron-sulfur</keyword>
<comment type="cofactor">
    <cofactor evidence="11">
        <name>[4Fe-4S] cluster</name>
        <dbReference type="ChEBI" id="CHEBI:49883"/>
    </cofactor>
    <text evidence="11">Binds 1 [4Fe-4S] cluster per subunit. Following nitrosylation of the [4Fe-4S] cluster binds 1 [4Fe-8(NO)] cluster per subunit.</text>
</comment>
<evidence type="ECO:0000256" key="1">
    <source>
        <dbReference type="ARBA" id="ARBA00004496"/>
    </source>
</evidence>
<dbReference type="KEGG" id="bsd:BLASA_4001"/>
<name>H6RJ84_BLASD</name>
<keyword evidence="11" id="KW-0963">Cytoplasm</keyword>
<evidence type="ECO:0000259" key="12">
    <source>
        <dbReference type="PROSITE" id="PS51674"/>
    </source>
</evidence>
<evidence type="ECO:0000313" key="14">
    <source>
        <dbReference type="Proteomes" id="UP000007517"/>
    </source>
</evidence>
<dbReference type="GO" id="GO:0045454">
    <property type="term" value="P:cell redox homeostasis"/>
    <property type="evidence" value="ECO:0007669"/>
    <property type="project" value="TreeGrafter"/>
</dbReference>
<accession>H6RJ84</accession>
<evidence type="ECO:0000256" key="10">
    <source>
        <dbReference type="ARBA" id="ARBA00023163"/>
    </source>
</evidence>
<evidence type="ECO:0000256" key="11">
    <source>
        <dbReference type="HAMAP-Rule" id="MF_01479"/>
    </source>
</evidence>
<keyword evidence="7 11" id="KW-0805">Transcription regulation</keyword>
<dbReference type="InterPro" id="IPR003482">
    <property type="entry name" value="Whib"/>
</dbReference>
<dbReference type="GO" id="GO:0035731">
    <property type="term" value="F:dinitrosyl-iron complex binding"/>
    <property type="evidence" value="ECO:0007669"/>
    <property type="project" value="UniProtKB-UniRule"/>
</dbReference>
<feature type="binding site" evidence="11">
    <location>
        <position position="112"/>
    </location>
    <ligand>
        <name>[4Fe-4S] cluster</name>
        <dbReference type="ChEBI" id="CHEBI:49883"/>
    </ligand>
</feature>
<proteinExistence type="inferred from homology"/>
<dbReference type="AlphaFoldDB" id="H6RJ84"/>
<keyword evidence="9 11" id="KW-1015">Disulfide bond</keyword>
<feature type="binding site" evidence="11">
    <location>
        <position position="109"/>
    </location>
    <ligand>
        <name>[4Fe-4S] cluster</name>
        <dbReference type="ChEBI" id="CHEBI:49883"/>
    </ligand>
</feature>
<dbReference type="GO" id="GO:0045892">
    <property type="term" value="P:negative regulation of DNA-templated transcription"/>
    <property type="evidence" value="ECO:0007669"/>
    <property type="project" value="TreeGrafter"/>
</dbReference>
<dbReference type="HAMAP" id="MF_01479">
    <property type="entry name" value="WhiB"/>
    <property type="match status" value="1"/>
</dbReference>
<evidence type="ECO:0000256" key="7">
    <source>
        <dbReference type="ARBA" id="ARBA00023015"/>
    </source>
</evidence>
<dbReference type="HOGENOM" id="CLU_1904428_0_0_11"/>
<dbReference type="STRING" id="1146883.BLASA_4001"/>
<dbReference type="PANTHER" id="PTHR38839">
    <property type="entry name" value="TRANSCRIPTIONAL REGULATOR WHID-RELATED"/>
    <property type="match status" value="1"/>
</dbReference>
<feature type="binding site" evidence="11">
    <location>
        <position position="81"/>
    </location>
    <ligand>
        <name>[4Fe-4S] cluster</name>
        <dbReference type="ChEBI" id="CHEBI:49883"/>
    </ligand>
</feature>
<protein>
    <recommendedName>
        <fullName evidence="11">Transcriptional regulator WhiB</fullName>
    </recommendedName>
</protein>
<gene>
    <name evidence="11" type="primary">whiB</name>
    <name evidence="13" type="ordered locus">BLASA_4001</name>
</gene>
<evidence type="ECO:0000256" key="3">
    <source>
        <dbReference type="ARBA" id="ARBA00022485"/>
    </source>
</evidence>
<dbReference type="PANTHER" id="PTHR38839:SF6">
    <property type="entry name" value="TRANSCRIPTIONAL REGULATOR WHIB1"/>
    <property type="match status" value="1"/>
</dbReference>
<dbReference type="Pfam" id="PF02467">
    <property type="entry name" value="Whib"/>
    <property type="match status" value="1"/>
</dbReference>
<comment type="PTM">
    <text evidence="11">The Fe-S cluster can be nitrosylated by nitric oxide (NO).</text>
</comment>
<feature type="domain" description="4Fe-4S Wbl-type" evidence="12">
    <location>
        <begin position="80"/>
        <end position="142"/>
    </location>
</feature>
<organism evidence="13 14">
    <name type="scientific">Blastococcus saxobsidens (strain DD2)</name>
    <dbReference type="NCBI Taxonomy" id="1146883"/>
    <lineage>
        <taxon>Bacteria</taxon>
        <taxon>Bacillati</taxon>
        <taxon>Actinomycetota</taxon>
        <taxon>Actinomycetes</taxon>
        <taxon>Geodermatophilales</taxon>
        <taxon>Geodermatophilaceae</taxon>
        <taxon>Blastococcus</taxon>
    </lineage>
</organism>
<dbReference type="GO" id="GO:0051539">
    <property type="term" value="F:4 iron, 4 sulfur cluster binding"/>
    <property type="evidence" value="ECO:0007669"/>
    <property type="project" value="UniProtKB-UniRule"/>
</dbReference>
<keyword evidence="10 11" id="KW-0804">Transcription</keyword>
<dbReference type="PROSITE" id="PS51674">
    <property type="entry name" value="4FE4S_WBL"/>
    <property type="match status" value="1"/>
</dbReference>